<feature type="domain" description="HTH marR-type" evidence="4">
    <location>
        <begin position="23"/>
        <end position="157"/>
    </location>
</feature>
<sequence length="173" mass="19146">MSLASQSDSVPAAEATHGDSKAALRLWLRLLACSNLISGELRTRLRSHFDATLPRFDLLAQLDRAPDGLSMGELSRRLMVSNGNVTGVTERLLTEGWVTRVAAEHDRRSQIVRLTLKGRHAFAEMAAEHEAWLSECFSGLSTEEMNELTRLLGRLRETVSQTVESSVEERNGG</sequence>
<evidence type="ECO:0000256" key="1">
    <source>
        <dbReference type="ARBA" id="ARBA00023015"/>
    </source>
</evidence>
<accession>A0ABT5YMY1</accession>
<dbReference type="InterPro" id="IPR023187">
    <property type="entry name" value="Tscrpt_reg_MarR-type_CS"/>
</dbReference>
<reference evidence="5 6" key="1">
    <citation type="submission" date="2023-03" db="EMBL/GenBank/DDBJ databases">
        <title>Fodinicurvata sp. CAU 1616 isolated from sea sendiment.</title>
        <authorList>
            <person name="Kim W."/>
        </authorList>
    </citation>
    <scope>NUCLEOTIDE SEQUENCE [LARGE SCALE GENOMIC DNA]</scope>
    <source>
        <strain evidence="5 6">CAU 1616</strain>
    </source>
</reference>
<evidence type="ECO:0000256" key="2">
    <source>
        <dbReference type="ARBA" id="ARBA00023125"/>
    </source>
</evidence>
<evidence type="ECO:0000313" key="6">
    <source>
        <dbReference type="Proteomes" id="UP001215503"/>
    </source>
</evidence>
<dbReference type="Proteomes" id="UP001215503">
    <property type="component" value="Unassembled WGS sequence"/>
</dbReference>
<dbReference type="InterPro" id="IPR036388">
    <property type="entry name" value="WH-like_DNA-bd_sf"/>
</dbReference>
<organism evidence="5 6">
    <name type="scientific">Aquibaculum arenosum</name>
    <dbReference type="NCBI Taxonomy" id="3032591"/>
    <lineage>
        <taxon>Bacteria</taxon>
        <taxon>Pseudomonadati</taxon>
        <taxon>Pseudomonadota</taxon>
        <taxon>Alphaproteobacteria</taxon>
        <taxon>Rhodospirillales</taxon>
        <taxon>Rhodovibrionaceae</taxon>
        <taxon>Aquibaculum</taxon>
    </lineage>
</organism>
<keyword evidence="2" id="KW-0238">DNA-binding</keyword>
<dbReference type="Gene3D" id="1.10.10.10">
    <property type="entry name" value="Winged helix-like DNA-binding domain superfamily/Winged helix DNA-binding domain"/>
    <property type="match status" value="1"/>
</dbReference>
<evidence type="ECO:0000313" key="5">
    <source>
        <dbReference type="EMBL" id="MDF2096331.1"/>
    </source>
</evidence>
<protein>
    <submittedName>
        <fullName evidence="5">MarR family transcriptional regulator</fullName>
    </submittedName>
</protein>
<dbReference type="PROSITE" id="PS50995">
    <property type="entry name" value="HTH_MARR_2"/>
    <property type="match status" value="1"/>
</dbReference>
<evidence type="ECO:0000259" key="4">
    <source>
        <dbReference type="PROSITE" id="PS50995"/>
    </source>
</evidence>
<evidence type="ECO:0000256" key="3">
    <source>
        <dbReference type="ARBA" id="ARBA00023163"/>
    </source>
</evidence>
<gene>
    <name evidence="5" type="ORF">P2G67_10120</name>
</gene>
<dbReference type="InterPro" id="IPR039422">
    <property type="entry name" value="MarR/SlyA-like"/>
</dbReference>
<comment type="caution">
    <text evidence="5">The sequence shown here is derived from an EMBL/GenBank/DDBJ whole genome shotgun (WGS) entry which is preliminary data.</text>
</comment>
<dbReference type="EMBL" id="JARHUD010000005">
    <property type="protein sequence ID" value="MDF2096331.1"/>
    <property type="molecule type" value="Genomic_DNA"/>
</dbReference>
<keyword evidence="1" id="KW-0805">Transcription regulation</keyword>
<dbReference type="PANTHER" id="PTHR33164">
    <property type="entry name" value="TRANSCRIPTIONAL REGULATOR, MARR FAMILY"/>
    <property type="match status" value="1"/>
</dbReference>
<dbReference type="SUPFAM" id="SSF46785">
    <property type="entry name" value="Winged helix' DNA-binding domain"/>
    <property type="match status" value="1"/>
</dbReference>
<dbReference type="SMART" id="SM00347">
    <property type="entry name" value="HTH_MARR"/>
    <property type="match status" value="1"/>
</dbReference>
<keyword evidence="6" id="KW-1185">Reference proteome</keyword>
<dbReference type="PRINTS" id="PR00598">
    <property type="entry name" value="HTHMARR"/>
</dbReference>
<dbReference type="Pfam" id="PF12802">
    <property type="entry name" value="MarR_2"/>
    <property type="match status" value="1"/>
</dbReference>
<dbReference type="InterPro" id="IPR000835">
    <property type="entry name" value="HTH_MarR-typ"/>
</dbReference>
<dbReference type="PANTHER" id="PTHR33164:SF43">
    <property type="entry name" value="HTH-TYPE TRANSCRIPTIONAL REPRESSOR YETL"/>
    <property type="match status" value="1"/>
</dbReference>
<keyword evidence="3" id="KW-0804">Transcription</keyword>
<dbReference type="PROSITE" id="PS01117">
    <property type="entry name" value="HTH_MARR_1"/>
    <property type="match status" value="1"/>
</dbReference>
<dbReference type="InterPro" id="IPR036390">
    <property type="entry name" value="WH_DNA-bd_sf"/>
</dbReference>
<proteinExistence type="predicted"/>
<dbReference type="RefSeq" id="WP_275822634.1">
    <property type="nucleotide sequence ID" value="NZ_JARHUD010000005.1"/>
</dbReference>
<name>A0ABT5YMY1_9PROT</name>